<proteinExistence type="predicted"/>
<gene>
    <name evidence="2" type="ORF">AK812_SmicGene6152</name>
</gene>
<evidence type="ECO:0000313" key="3">
    <source>
        <dbReference type="Proteomes" id="UP000186817"/>
    </source>
</evidence>
<reference evidence="2 3" key="1">
    <citation type="submission" date="2016-02" db="EMBL/GenBank/DDBJ databases">
        <title>Genome analysis of coral dinoflagellate symbionts highlights evolutionary adaptations to a symbiotic lifestyle.</title>
        <authorList>
            <person name="Aranda M."/>
            <person name="Li Y."/>
            <person name="Liew Y.J."/>
            <person name="Baumgarten S."/>
            <person name="Simakov O."/>
            <person name="Wilson M."/>
            <person name="Piel J."/>
            <person name="Ashoor H."/>
            <person name="Bougouffa S."/>
            <person name="Bajic V.B."/>
            <person name="Ryu T."/>
            <person name="Ravasi T."/>
            <person name="Bayer T."/>
            <person name="Micklem G."/>
            <person name="Kim H."/>
            <person name="Bhak J."/>
            <person name="Lajeunesse T.C."/>
            <person name="Voolstra C.R."/>
        </authorList>
    </citation>
    <scope>NUCLEOTIDE SEQUENCE [LARGE SCALE GENOMIC DNA]</scope>
    <source>
        <strain evidence="2 3">CCMP2467</strain>
    </source>
</reference>
<dbReference type="OrthoDB" id="419972at2759"/>
<dbReference type="EMBL" id="LSRX01000082">
    <property type="protein sequence ID" value="OLQ10176.1"/>
    <property type="molecule type" value="Genomic_DNA"/>
</dbReference>
<protein>
    <submittedName>
        <fullName evidence="2">Uncharacterized protein</fullName>
    </submittedName>
</protein>
<keyword evidence="3" id="KW-1185">Reference proteome</keyword>
<feature type="region of interest" description="Disordered" evidence="1">
    <location>
        <begin position="320"/>
        <end position="350"/>
    </location>
</feature>
<dbReference type="AlphaFoldDB" id="A0A1Q9ES03"/>
<organism evidence="2 3">
    <name type="scientific">Symbiodinium microadriaticum</name>
    <name type="common">Dinoflagellate</name>
    <name type="synonym">Zooxanthella microadriatica</name>
    <dbReference type="NCBI Taxonomy" id="2951"/>
    <lineage>
        <taxon>Eukaryota</taxon>
        <taxon>Sar</taxon>
        <taxon>Alveolata</taxon>
        <taxon>Dinophyceae</taxon>
        <taxon>Suessiales</taxon>
        <taxon>Symbiodiniaceae</taxon>
        <taxon>Symbiodinium</taxon>
    </lineage>
</organism>
<evidence type="ECO:0000313" key="2">
    <source>
        <dbReference type="EMBL" id="OLQ10176.1"/>
    </source>
</evidence>
<name>A0A1Q9ES03_SYMMI</name>
<evidence type="ECO:0000256" key="1">
    <source>
        <dbReference type="SAM" id="MobiDB-lite"/>
    </source>
</evidence>
<sequence>MVARGKKGDGIGDSCRSCRRSFLTTRNPVIKDASATDLLKRRTPQSVQCRPCFAFSGSHPTYGAMSSTERAKHLEDEERFREYFTALQEWEELKRQGVKCPGKALAVDRAEAEQASSVGTKQVLGYLWTVPMLRDAGREIPKKLQSVNHAGKVFKGLILKEFSVGAIEINSTSSRTARRVKQVEAADSGSSEGEAAVEDTFHNMEKSLQISSSAKDGEIVLRRPKMPVDSDDEAQLILWGDNLFGGASGSGGNSHSKTDNPVDDEDMLHADKPATTKRARKDSSTPFTSPTDGAPAPSSWFSLAGAAAGIGAPSSANANGNATNASNASSAVGQGQRKNGKKKGGTESREIEKSEAVALLAHQFQCSLENAEQIRKLTASKAVSLKEKVQARLHEDMTAIYLESIRTAGPQSRAAKVWDSLKDAEAMLSLTAAFLEALHDPEASPQTLSSRARDLEELLAEKQWQTVCQFLDPSCSKEFPGGISTLLPLQATPVTEGAEQQQPLQPVQPSAEIVEFILGCLTSCATSILMRPVSVSSEDDKKAFLQTAIEDASHFLKAVQDSGLPQLLRQASKQTFVDELTKLQCLAEAAVKLGASDGPLDESRALLDLQTCEKLEAGKASFFKNRGNTWYTSLAMFPVGIEMCARIGREVQQVRSDVLVLADLEAAVTLSQGFKPFLPEVILKDSGDISIPHMTKFADMSGRWLVFLDKASPQVRKQTSVTEQVDAVSVKVHELHKCLSRVVELKFTTAFQSAEADFTQFAEVADAGSSANVLTVLTQMLAFQPLVKVPLLKLFGKSMAEGTAVGQARCETAYLGLQMFKQAIRVWVAQNGSTFWAFLDQLLQPEACAENALSETILGSLSDSADPPEMKQVAGFSWSFLFQTYLKHFGLDTVGVQPAEQPQSVVDAKAEESGAKKLHIIFVSVAAVLLNISKHVALMRQSASASKDVKAFSDLMLEFLAAHREKKEFVWVTRLSKLQCWMVALPKLVKSAAEFDITFEAATKIVGDMDTIRGFYQQLQKILATILPELVAALQDEHNKVLQLMKNLYEEVVKKFELGIFKQDTLDKNFIMSLCRDESMQSLVVHTGKVERFLSDALGFIETLQGLPVPSWMPQDTKASLSTLMGEVKNFQGFDGATSESFSMESARFLQVSMTMSQALCRNLQPGETRVGLVTRCMSLLEKKKTKCDPALMKKAMAVKGKCQVR</sequence>
<dbReference type="Proteomes" id="UP000186817">
    <property type="component" value="Unassembled WGS sequence"/>
</dbReference>
<accession>A0A1Q9ES03</accession>
<feature type="compositionally biased region" description="Low complexity" evidence="1">
    <location>
        <begin position="320"/>
        <end position="337"/>
    </location>
</feature>
<feature type="region of interest" description="Disordered" evidence="1">
    <location>
        <begin position="247"/>
        <end position="298"/>
    </location>
</feature>
<comment type="caution">
    <text evidence="2">The sequence shown here is derived from an EMBL/GenBank/DDBJ whole genome shotgun (WGS) entry which is preliminary data.</text>
</comment>